<evidence type="ECO:0008006" key="6">
    <source>
        <dbReference type="Google" id="ProtNLM"/>
    </source>
</evidence>
<keyword evidence="1" id="KW-0732">Signal</keyword>
<dbReference type="Pfam" id="PF13229">
    <property type="entry name" value="Beta_helix"/>
    <property type="match status" value="1"/>
</dbReference>
<evidence type="ECO:0000256" key="1">
    <source>
        <dbReference type="SAM" id="SignalP"/>
    </source>
</evidence>
<reference evidence="4 5" key="1">
    <citation type="journal article" date="2015" name="Microbiome">
        <title>Genomic resolution of linkages in carbon, nitrogen, and sulfur cycling among widespread estuary sediment bacteria.</title>
        <authorList>
            <person name="Baker B.J."/>
            <person name="Lazar C.S."/>
            <person name="Teske A.P."/>
            <person name="Dick G.J."/>
        </authorList>
    </citation>
    <scope>NUCLEOTIDE SEQUENCE [LARGE SCALE GENOMIC DNA]</scope>
    <source>
        <strain evidence="4">DG_78</strain>
    </source>
</reference>
<dbReference type="InterPro" id="IPR039448">
    <property type="entry name" value="Beta_helix"/>
</dbReference>
<dbReference type="Gene3D" id="2.60.40.4070">
    <property type="match status" value="1"/>
</dbReference>
<dbReference type="InterPro" id="IPR026444">
    <property type="entry name" value="Secre_tail"/>
</dbReference>
<proteinExistence type="predicted"/>
<evidence type="ECO:0000259" key="3">
    <source>
        <dbReference type="Pfam" id="PF18962"/>
    </source>
</evidence>
<protein>
    <recommendedName>
        <fullName evidence="6">Secretion system C-terminal sorting domain-containing protein</fullName>
    </recommendedName>
</protein>
<feature type="domain" description="Right handed beta helix" evidence="2">
    <location>
        <begin position="251"/>
        <end position="423"/>
    </location>
</feature>
<dbReference type="Pfam" id="PF18962">
    <property type="entry name" value="Por_Secre_tail"/>
    <property type="match status" value="1"/>
</dbReference>
<evidence type="ECO:0000313" key="4">
    <source>
        <dbReference type="EMBL" id="KPJ73872.1"/>
    </source>
</evidence>
<dbReference type="PANTHER" id="PTHR11319">
    <property type="entry name" value="G PROTEIN-COUPLED RECEPTOR-RELATED"/>
    <property type="match status" value="1"/>
</dbReference>
<dbReference type="Proteomes" id="UP000051012">
    <property type="component" value="Unassembled WGS sequence"/>
</dbReference>
<dbReference type="NCBIfam" id="TIGR04183">
    <property type="entry name" value="Por_Secre_tail"/>
    <property type="match status" value="1"/>
</dbReference>
<name>A0A0S7YGS9_UNCT6</name>
<gene>
    <name evidence="4" type="ORF">AMJ52_02790</name>
</gene>
<feature type="domain" description="Secretion system C-terminal sorting" evidence="3">
    <location>
        <begin position="520"/>
        <end position="595"/>
    </location>
</feature>
<dbReference type="AlphaFoldDB" id="A0A0S7YGS9"/>
<dbReference type="EMBL" id="LJNI01000024">
    <property type="protein sequence ID" value="KPJ73872.1"/>
    <property type="molecule type" value="Genomic_DNA"/>
</dbReference>
<evidence type="ECO:0000259" key="2">
    <source>
        <dbReference type="Pfam" id="PF13229"/>
    </source>
</evidence>
<dbReference type="InterPro" id="IPR006626">
    <property type="entry name" value="PbH1"/>
</dbReference>
<feature type="signal peptide" evidence="1">
    <location>
        <begin position="1"/>
        <end position="21"/>
    </location>
</feature>
<accession>A0A0S7YGS9</accession>
<sequence length="598" mass="63524">MKFRGVVIGCFVFLLGSFLWAETFNVNNPTEFQNALNTAASNSENDTINVSADTYNITTTLTFTSTEDFSLFIDGAGTGSTILDGGNSTQIFQFSATAANADLELQDMTFQNGNADHGGAIHLETVSASMSMSNCDFDDNTAGYVGGGANIYSNTGEITITYCTFRRNSSPNPSGYPYGTAGGLFVQTEGAGTDLRVAHCTFEDNTAQRDAAGAMLYPLGSGASMIVENNTFNNNSAVEFGGGCFIRMPAGNSTVTYENNTLTGNSTTGAGNGGGSYFEIASGTLTLSDNIHTNNTSAWNAGGVWVELGSGVLEITDNTFTDNEAVENGGGVSIFLDEGTMLFHRNVLSSNTSDGVGGGFSAATTSGALTVSNNTFYSDSASEAGGIYFYFDQSSAEADVFNNILWHDTSPAIAFSGAASVTATYCDIEGGTGEPWFGAGCIDTDPLFIDPENGNLYLSWANWPIEDGTKSPCIDTGDPASPQDPDNTRADMGFHYFNQITGINENRPNVTSTGLILQNFPNPFGSNTTICYSVYKPYNVKIQIYNILGELVETLVNDYKTTGNYEVIWNTEDLNSGLYICRLIGDSNSATKKLILTR</sequence>
<dbReference type="Gene3D" id="2.160.20.10">
    <property type="entry name" value="Single-stranded right-handed beta-helix, Pectin lyase-like"/>
    <property type="match status" value="2"/>
</dbReference>
<dbReference type="InterPro" id="IPR012334">
    <property type="entry name" value="Pectin_lyas_fold"/>
</dbReference>
<feature type="chain" id="PRO_5006640624" description="Secretion system C-terminal sorting domain-containing protein" evidence="1">
    <location>
        <begin position="22"/>
        <end position="598"/>
    </location>
</feature>
<evidence type="ECO:0000313" key="5">
    <source>
        <dbReference type="Proteomes" id="UP000051012"/>
    </source>
</evidence>
<dbReference type="PANTHER" id="PTHR11319:SF35">
    <property type="entry name" value="OUTER MEMBRANE PROTEIN PMPC-RELATED"/>
    <property type="match status" value="1"/>
</dbReference>
<comment type="caution">
    <text evidence="4">The sequence shown here is derived from an EMBL/GenBank/DDBJ whole genome shotgun (WGS) entry which is preliminary data.</text>
</comment>
<dbReference type="SMART" id="SM00710">
    <property type="entry name" value="PbH1"/>
    <property type="match status" value="10"/>
</dbReference>
<dbReference type="InterPro" id="IPR011050">
    <property type="entry name" value="Pectin_lyase_fold/virulence"/>
</dbReference>
<dbReference type="SUPFAM" id="SSF51126">
    <property type="entry name" value="Pectin lyase-like"/>
    <property type="match status" value="1"/>
</dbReference>
<organism evidence="4 5">
    <name type="scientific">candidate division TA06 bacterium DG_78</name>
    <dbReference type="NCBI Taxonomy" id="1703772"/>
    <lineage>
        <taxon>Bacteria</taxon>
        <taxon>Bacteria division TA06</taxon>
    </lineage>
</organism>